<name>A0A9X1JL36_9SPHN</name>
<accession>A0A9X1JL36</accession>
<gene>
    <name evidence="2" type="ORF">KCG46_09150</name>
</gene>
<keyword evidence="1" id="KW-1133">Transmembrane helix</keyword>
<dbReference type="RefSeq" id="WP_218404929.1">
    <property type="nucleotide sequence ID" value="NZ_JAGSPC010000001.1"/>
</dbReference>
<dbReference type="AlphaFoldDB" id="A0A9X1JL36"/>
<keyword evidence="1" id="KW-0812">Transmembrane</keyword>
<proteinExistence type="predicted"/>
<keyword evidence="1" id="KW-0472">Membrane</keyword>
<sequence length="228" mass="24376">MAYVPTRTATTGQLIGGTFDVLASSSREIAVYVAVFAGMGLLLAIDSVEGLVSTLSFLLYFPAQYWLCRRMLLRAGLNHSDQFRVFSLFGMAVLLGLALMVGFNIFWIPGIILGAKWVMAPSYLTTRDGNLFDAIGDAWRASDGNTLSLSLAYTAVGAIGLFVFWGVIIAASLTETVIADGSSLVSGPAAGLFLSVSINVLPIMMMALSVASYRLLSDEMEDLTEVFA</sequence>
<dbReference type="Proteomes" id="UP001138681">
    <property type="component" value="Unassembled WGS sequence"/>
</dbReference>
<feature type="transmembrane region" description="Helical" evidence="1">
    <location>
        <begin position="192"/>
        <end position="213"/>
    </location>
</feature>
<feature type="transmembrane region" description="Helical" evidence="1">
    <location>
        <begin position="29"/>
        <end position="45"/>
    </location>
</feature>
<feature type="transmembrane region" description="Helical" evidence="1">
    <location>
        <begin position="88"/>
        <end position="112"/>
    </location>
</feature>
<protein>
    <recommendedName>
        <fullName evidence="4">Glycerophosphoryl diester phosphodiesterase membrane domain-containing protein</fullName>
    </recommendedName>
</protein>
<evidence type="ECO:0000256" key="1">
    <source>
        <dbReference type="SAM" id="Phobius"/>
    </source>
</evidence>
<evidence type="ECO:0008006" key="4">
    <source>
        <dbReference type="Google" id="ProtNLM"/>
    </source>
</evidence>
<feature type="transmembrane region" description="Helical" evidence="1">
    <location>
        <begin position="151"/>
        <end position="171"/>
    </location>
</feature>
<reference evidence="2" key="1">
    <citation type="submission" date="2021-04" db="EMBL/GenBank/DDBJ databases">
        <authorList>
            <person name="Pira H."/>
            <person name="Risdian C."/>
            <person name="Wink J."/>
        </authorList>
    </citation>
    <scope>NUCLEOTIDE SEQUENCE</scope>
    <source>
        <strain evidence="2">WH158</strain>
    </source>
</reference>
<keyword evidence="3" id="KW-1185">Reference proteome</keyword>
<evidence type="ECO:0000313" key="3">
    <source>
        <dbReference type="Proteomes" id="UP001138681"/>
    </source>
</evidence>
<evidence type="ECO:0000313" key="2">
    <source>
        <dbReference type="EMBL" id="MBV7259735.1"/>
    </source>
</evidence>
<comment type="caution">
    <text evidence="2">The sequence shown here is derived from an EMBL/GenBank/DDBJ whole genome shotgun (WGS) entry which is preliminary data.</text>
</comment>
<organism evidence="2 3">
    <name type="scientific">Erythrobacter crassostreae</name>
    <dbReference type="NCBI Taxonomy" id="2828328"/>
    <lineage>
        <taxon>Bacteria</taxon>
        <taxon>Pseudomonadati</taxon>
        <taxon>Pseudomonadota</taxon>
        <taxon>Alphaproteobacteria</taxon>
        <taxon>Sphingomonadales</taxon>
        <taxon>Erythrobacteraceae</taxon>
        <taxon>Erythrobacter/Porphyrobacter group</taxon>
        <taxon>Erythrobacter</taxon>
    </lineage>
</organism>
<dbReference type="EMBL" id="JAGSPC010000001">
    <property type="protein sequence ID" value="MBV7259735.1"/>
    <property type="molecule type" value="Genomic_DNA"/>
</dbReference>